<name>A0AAV2TDP5_CALDB</name>
<proteinExistence type="predicted"/>
<feature type="compositionally biased region" description="Polar residues" evidence="2">
    <location>
        <begin position="368"/>
        <end position="407"/>
    </location>
</feature>
<feature type="region of interest" description="Disordered" evidence="2">
    <location>
        <begin position="363"/>
        <end position="409"/>
    </location>
</feature>
<evidence type="ECO:0000313" key="4">
    <source>
        <dbReference type="EMBL" id="CAL5135275.1"/>
    </source>
</evidence>
<accession>A0AAV2TDP5</accession>
<evidence type="ECO:0000259" key="3">
    <source>
        <dbReference type="PROSITE" id="PS50157"/>
    </source>
</evidence>
<organism evidence="4 5">
    <name type="scientific">Calicophoron daubneyi</name>
    <name type="common">Rumen fluke</name>
    <name type="synonym">Paramphistomum daubneyi</name>
    <dbReference type="NCBI Taxonomy" id="300641"/>
    <lineage>
        <taxon>Eukaryota</taxon>
        <taxon>Metazoa</taxon>
        <taxon>Spiralia</taxon>
        <taxon>Lophotrochozoa</taxon>
        <taxon>Platyhelminthes</taxon>
        <taxon>Trematoda</taxon>
        <taxon>Digenea</taxon>
        <taxon>Plagiorchiida</taxon>
        <taxon>Pronocephalata</taxon>
        <taxon>Paramphistomoidea</taxon>
        <taxon>Paramphistomidae</taxon>
        <taxon>Calicophoron</taxon>
    </lineage>
</organism>
<dbReference type="EMBL" id="CAXLJL010000256">
    <property type="protein sequence ID" value="CAL5135275.1"/>
    <property type="molecule type" value="Genomic_DNA"/>
</dbReference>
<reference evidence="4" key="1">
    <citation type="submission" date="2024-06" db="EMBL/GenBank/DDBJ databases">
        <authorList>
            <person name="Liu X."/>
            <person name="Lenzi L."/>
            <person name="Haldenby T S."/>
            <person name="Uol C."/>
        </authorList>
    </citation>
    <scope>NUCLEOTIDE SEQUENCE</scope>
</reference>
<evidence type="ECO:0000256" key="2">
    <source>
        <dbReference type="SAM" id="MobiDB-lite"/>
    </source>
</evidence>
<dbReference type="PROSITE" id="PS50157">
    <property type="entry name" value="ZINC_FINGER_C2H2_2"/>
    <property type="match status" value="1"/>
</dbReference>
<keyword evidence="1" id="KW-0863">Zinc-finger</keyword>
<dbReference type="GO" id="GO:0008270">
    <property type="term" value="F:zinc ion binding"/>
    <property type="evidence" value="ECO:0007669"/>
    <property type="project" value="UniProtKB-KW"/>
</dbReference>
<comment type="caution">
    <text evidence="4">The sequence shown here is derived from an EMBL/GenBank/DDBJ whole genome shotgun (WGS) entry which is preliminary data.</text>
</comment>
<feature type="domain" description="C2H2-type" evidence="3">
    <location>
        <begin position="70"/>
        <end position="97"/>
    </location>
</feature>
<feature type="region of interest" description="Disordered" evidence="2">
    <location>
        <begin position="422"/>
        <end position="445"/>
    </location>
</feature>
<evidence type="ECO:0000313" key="5">
    <source>
        <dbReference type="Proteomes" id="UP001497525"/>
    </source>
</evidence>
<gene>
    <name evidence="4" type="ORF">CDAUBV1_LOCUS9445</name>
</gene>
<keyword evidence="1" id="KW-0479">Metal-binding</keyword>
<dbReference type="Proteomes" id="UP001497525">
    <property type="component" value="Unassembled WGS sequence"/>
</dbReference>
<dbReference type="InterPro" id="IPR013087">
    <property type="entry name" value="Znf_C2H2_type"/>
</dbReference>
<feature type="compositionally biased region" description="Polar residues" evidence="2">
    <location>
        <begin position="422"/>
        <end position="431"/>
    </location>
</feature>
<feature type="region of interest" description="Disordered" evidence="2">
    <location>
        <begin position="135"/>
        <end position="155"/>
    </location>
</feature>
<dbReference type="AlphaFoldDB" id="A0AAV2TDP5"/>
<dbReference type="PROSITE" id="PS00028">
    <property type="entry name" value="ZINC_FINGER_C2H2_1"/>
    <property type="match status" value="2"/>
</dbReference>
<keyword evidence="1" id="KW-0862">Zinc</keyword>
<protein>
    <recommendedName>
        <fullName evidence="3">C2H2-type domain-containing protein</fullName>
    </recommendedName>
</protein>
<dbReference type="SMART" id="SM00355">
    <property type="entry name" value="ZnF_C2H2"/>
    <property type="match status" value="4"/>
</dbReference>
<evidence type="ECO:0000256" key="1">
    <source>
        <dbReference type="PROSITE-ProRule" id="PRU00042"/>
    </source>
</evidence>
<feature type="compositionally biased region" description="Polar residues" evidence="2">
    <location>
        <begin position="140"/>
        <end position="155"/>
    </location>
</feature>
<sequence>MSEIPKPLDLRLLSSLSKRNKMKLKQSVRKSYRRTLNYWEGEHTSEIIRNDKESVQKGCNGSPQDSMDVFICPMCRQQSLGLQSFVEHMAIHMGAKPLHENFEPSSINCTKPHQQIGNERMKTEEDKFNLDALEDKNHKQYGQTEDTRNSPSKSLVQSCPATTAESILRCTGVNTKCLSESETPSTAEKFECCICSGTRKYQDAFELISHVQENHMNTVYECVSCKLHYPTRLSCLNHIFEIHFEQYPPLPQKTSISADYKSTEDLPKMKVDEQSLPHTNAAIGKHSVLFSQLQTLGKNYTKVGQGTEHHELAFRGHEEFSSLDTTSWFTQPVTSYSLFDFLNQLIHLQTRLCPLGGAESPLLPVSKRNPNTYQQNGGQLNHSTDTPQFRMNNTSGQQTSECSSSESGADLTHHCMSSVSQVHLPQTNSDSSEGRYLLTPNSDKNKLSEDVAERGAGLQCNQYAMMNFFKIMSTYGPLIRSHPVRSLLPWDLALKIDSCEASKLCHFCLKEFPDEMAVLRHQVESHSLEEVSEKSMDTESLQN</sequence>